<feature type="compositionally biased region" description="Polar residues" evidence="1">
    <location>
        <begin position="293"/>
        <end position="310"/>
    </location>
</feature>
<dbReference type="Pfam" id="PF01757">
    <property type="entry name" value="Acyl_transf_3"/>
    <property type="match status" value="1"/>
</dbReference>
<keyword evidence="2" id="KW-0812">Transmembrane</keyword>
<dbReference type="PANTHER" id="PTHR11161">
    <property type="entry name" value="O-ACYLTRANSFERASE"/>
    <property type="match status" value="1"/>
</dbReference>
<feature type="transmembrane region" description="Helical" evidence="2">
    <location>
        <begin position="699"/>
        <end position="720"/>
    </location>
</feature>
<evidence type="ECO:0000313" key="6">
    <source>
        <dbReference type="Proteomes" id="UP001497497"/>
    </source>
</evidence>
<feature type="region of interest" description="Disordered" evidence="1">
    <location>
        <begin position="276"/>
        <end position="320"/>
    </location>
</feature>
<feature type="transmembrane region" description="Helical" evidence="2">
    <location>
        <begin position="411"/>
        <end position="433"/>
    </location>
</feature>
<feature type="signal peptide" evidence="3">
    <location>
        <begin position="1"/>
        <end position="21"/>
    </location>
</feature>
<dbReference type="EMBL" id="CAXITT010000178">
    <property type="protein sequence ID" value="CAL1534642.1"/>
    <property type="molecule type" value="Genomic_DNA"/>
</dbReference>
<gene>
    <name evidence="5" type="ORF">GSLYS_00008602001</name>
</gene>
<evidence type="ECO:0000256" key="2">
    <source>
        <dbReference type="SAM" id="Phobius"/>
    </source>
</evidence>
<feature type="transmembrane region" description="Helical" evidence="2">
    <location>
        <begin position="622"/>
        <end position="642"/>
    </location>
</feature>
<dbReference type="Proteomes" id="UP001497497">
    <property type="component" value="Unassembled WGS sequence"/>
</dbReference>
<sequence>MASMLTLLVLVWLCLIQTSFQRLQDDTRGLTEFGGDTQMSRSGGAVYEESLKILYSELTGRKHGGLQGLLEKSGQQRFADDGSAGPRSSDGVFGESTGVDSNNQTDCQRDFQRFVSSLMAEEQWALRMFDAWGKPGPSVLEGRLNLAGSYEQCRNFRAPSVIGGNGTFGGNYCVIEMIANLAAMVQLGSCLPDTCTETEAGDILSKVLEPLNHTLTLVQLECRSDHREFTTATILAIVILPMLGLLCLVGSIYDLIVVKWPKRMIKSIESVPSRQTSVIENKSTKDEELGVSSPDSVQTSKKVGQNNQADTPDEDESTSFKETTSLLGYKEAKRTNVLADILLAFSVLTNGPKLLSTAQPPGTLTAINGIRFLSMAWVIIGHTFNVALSILGNTPLFEIRDHLNRWTFDAIANASVSVDTFFTLSGLLVAYVASKELMKKGWKINWARFYFHRYWRLTPPYMLSILLVVGFQQFMGSGALWPKQMPVDKVNCEDNWWTNLLYINNLVRNDKMCFDHSWYLANDMQFYIISPLMLVPFVFHVYAGVASCFFFLTAQWVTAAVLATDNEWTATAVYNGPVKPGALNWQLYYYYAPYCRIGPYVVGILAGYLLASKNGRLQMSKVVAVSGWAVAIATALSVLYGIRGDISGERFSSVGVASFYNAVSRSAWGASVAWVIVACASGCGGPVNKILSWSPFVPLGRLSYMSYLIHPCLIIAYFGNQESPYYITDTNIAISFLGMLGLVNMVSFVLVLGLESPMIGLEKLFLGKKKT</sequence>
<feature type="transmembrane region" description="Helical" evidence="2">
    <location>
        <begin position="732"/>
        <end position="754"/>
    </location>
</feature>
<organism evidence="5 6">
    <name type="scientific">Lymnaea stagnalis</name>
    <name type="common">Great pond snail</name>
    <name type="synonym">Helix stagnalis</name>
    <dbReference type="NCBI Taxonomy" id="6523"/>
    <lineage>
        <taxon>Eukaryota</taxon>
        <taxon>Metazoa</taxon>
        <taxon>Spiralia</taxon>
        <taxon>Lophotrochozoa</taxon>
        <taxon>Mollusca</taxon>
        <taxon>Gastropoda</taxon>
        <taxon>Heterobranchia</taxon>
        <taxon>Euthyneura</taxon>
        <taxon>Panpulmonata</taxon>
        <taxon>Hygrophila</taxon>
        <taxon>Lymnaeoidea</taxon>
        <taxon>Lymnaeidae</taxon>
        <taxon>Lymnaea</taxon>
    </lineage>
</organism>
<evidence type="ECO:0000313" key="5">
    <source>
        <dbReference type="EMBL" id="CAL1534642.1"/>
    </source>
</evidence>
<keyword evidence="3" id="KW-0732">Signal</keyword>
<evidence type="ECO:0000256" key="3">
    <source>
        <dbReference type="SAM" id="SignalP"/>
    </source>
</evidence>
<dbReference type="InterPro" id="IPR002656">
    <property type="entry name" value="Acyl_transf_3_dom"/>
</dbReference>
<dbReference type="GO" id="GO:0016747">
    <property type="term" value="F:acyltransferase activity, transferring groups other than amino-acyl groups"/>
    <property type="evidence" value="ECO:0007669"/>
    <property type="project" value="InterPro"/>
</dbReference>
<feature type="transmembrane region" description="Helical" evidence="2">
    <location>
        <begin position="372"/>
        <end position="391"/>
    </location>
</feature>
<dbReference type="InterPro" id="IPR052728">
    <property type="entry name" value="O2_lipid_transport_reg"/>
</dbReference>
<keyword evidence="2" id="KW-0472">Membrane</keyword>
<protein>
    <recommendedName>
        <fullName evidence="4">Nose resistant-to-fluoxetine protein N-terminal domain-containing protein</fullName>
    </recommendedName>
</protein>
<evidence type="ECO:0000259" key="4">
    <source>
        <dbReference type="SMART" id="SM00703"/>
    </source>
</evidence>
<feature type="chain" id="PRO_5043539333" description="Nose resistant-to-fluoxetine protein N-terminal domain-containing protein" evidence="3">
    <location>
        <begin position="22"/>
        <end position="771"/>
    </location>
</feature>
<feature type="transmembrane region" description="Helical" evidence="2">
    <location>
        <begin position="454"/>
        <end position="475"/>
    </location>
</feature>
<proteinExistence type="predicted"/>
<dbReference type="InterPro" id="IPR006621">
    <property type="entry name" value="Nose-resist-to-fluoxetine_N"/>
</dbReference>
<evidence type="ECO:0000256" key="1">
    <source>
        <dbReference type="SAM" id="MobiDB-lite"/>
    </source>
</evidence>
<feature type="region of interest" description="Disordered" evidence="1">
    <location>
        <begin position="77"/>
        <end position="104"/>
    </location>
</feature>
<feature type="domain" description="Nose resistant-to-fluoxetine protein N-terminal" evidence="4">
    <location>
        <begin position="104"/>
        <end position="224"/>
    </location>
</feature>
<keyword evidence="2" id="KW-1133">Transmembrane helix</keyword>
<dbReference type="PANTHER" id="PTHR11161:SF0">
    <property type="entry name" value="O-ACYLTRANSFERASE LIKE PROTEIN"/>
    <property type="match status" value="1"/>
</dbReference>
<dbReference type="Pfam" id="PF20146">
    <property type="entry name" value="NRF"/>
    <property type="match status" value="1"/>
</dbReference>
<dbReference type="SMART" id="SM00703">
    <property type="entry name" value="NRF"/>
    <property type="match status" value="1"/>
</dbReference>
<reference evidence="5 6" key="1">
    <citation type="submission" date="2024-04" db="EMBL/GenBank/DDBJ databases">
        <authorList>
            <consortium name="Genoscope - CEA"/>
            <person name="William W."/>
        </authorList>
    </citation>
    <scope>NUCLEOTIDE SEQUENCE [LARGE SCALE GENOMIC DNA]</scope>
</reference>
<feature type="transmembrane region" description="Helical" evidence="2">
    <location>
        <begin position="232"/>
        <end position="256"/>
    </location>
</feature>
<feature type="transmembrane region" description="Helical" evidence="2">
    <location>
        <begin position="588"/>
        <end position="610"/>
    </location>
</feature>
<accession>A0AAV2HLR9</accession>
<keyword evidence="6" id="KW-1185">Reference proteome</keyword>
<name>A0AAV2HLR9_LYMST</name>
<comment type="caution">
    <text evidence="5">The sequence shown here is derived from an EMBL/GenBank/DDBJ whole genome shotgun (WGS) entry which is preliminary data.</text>
</comment>
<dbReference type="AlphaFoldDB" id="A0AAV2HLR9"/>